<sequence length="71" mass="8100">MQNPLLTPNPNLYSMHTRPFPNSGLLEEEKENPHALVLPSHNRGQKEEKSMITRVRRYNTSSVPTKGTEPC</sequence>
<dbReference type="EMBL" id="JAZHXI010000004">
    <property type="protein sequence ID" value="KAL2072524.1"/>
    <property type="molecule type" value="Genomic_DNA"/>
</dbReference>
<organism evidence="2 3">
    <name type="scientific">Oculimacula yallundae</name>
    <dbReference type="NCBI Taxonomy" id="86028"/>
    <lineage>
        <taxon>Eukaryota</taxon>
        <taxon>Fungi</taxon>
        <taxon>Dikarya</taxon>
        <taxon>Ascomycota</taxon>
        <taxon>Pezizomycotina</taxon>
        <taxon>Leotiomycetes</taxon>
        <taxon>Helotiales</taxon>
        <taxon>Ploettnerulaceae</taxon>
        <taxon>Oculimacula</taxon>
    </lineage>
</organism>
<feature type="region of interest" description="Disordered" evidence="1">
    <location>
        <begin position="1"/>
        <end position="71"/>
    </location>
</feature>
<comment type="caution">
    <text evidence="2">The sequence shown here is derived from an EMBL/GenBank/DDBJ whole genome shotgun (WGS) entry which is preliminary data.</text>
</comment>
<reference evidence="2 3" key="1">
    <citation type="journal article" date="2024" name="Commun. Biol.">
        <title>Comparative genomic analysis of thermophilic fungi reveals convergent evolutionary adaptations and gene losses.</title>
        <authorList>
            <person name="Steindorff A.S."/>
            <person name="Aguilar-Pontes M.V."/>
            <person name="Robinson A.J."/>
            <person name="Andreopoulos B."/>
            <person name="LaButti K."/>
            <person name="Kuo A."/>
            <person name="Mondo S."/>
            <person name="Riley R."/>
            <person name="Otillar R."/>
            <person name="Haridas S."/>
            <person name="Lipzen A."/>
            <person name="Grimwood J."/>
            <person name="Schmutz J."/>
            <person name="Clum A."/>
            <person name="Reid I.D."/>
            <person name="Moisan M.C."/>
            <person name="Butler G."/>
            <person name="Nguyen T.T.M."/>
            <person name="Dewar K."/>
            <person name="Conant G."/>
            <person name="Drula E."/>
            <person name="Henrissat B."/>
            <person name="Hansel C."/>
            <person name="Singer S."/>
            <person name="Hutchinson M.I."/>
            <person name="de Vries R.P."/>
            <person name="Natvig D.O."/>
            <person name="Powell A.J."/>
            <person name="Tsang A."/>
            <person name="Grigoriev I.V."/>
        </authorList>
    </citation>
    <scope>NUCLEOTIDE SEQUENCE [LARGE SCALE GENOMIC DNA]</scope>
    <source>
        <strain evidence="2 3">CBS 494.80</strain>
    </source>
</reference>
<proteinExistence type="predicted"/>
<feature type="compositionally biased region" description="Polar residues" evidence="1">
    <location>
        <begin position="1"/>
        <end position="14"/>
    </location>
</feature>
<evidence type="ECO:0000256" key="1">
    <source>
        <dbReference type="SAM" id="MobiDB-lite"/>
    </source>
</evidence>
<keyword evidence="3" id="KW-1185">Reference proteome</keyword>
<gene>
    <name evidence="2" type="ORF">VTL71DRAFT_11867</name>
</gene>
<name>A0ABR4CRN3_9HELO</name>
<evidence type="ECO:0000313" key="3">
    <source>
        <dbReference type="Proteomes" id="UP001595075"/>
    </source>
</evidence>
<accession>A0ABR4CRN3</accession>
<dbReference type="Proteomes" id="UP001595075">
    <property type="component" value="Unassembled WGS sequence"/>
</dbReference>
<protein>
    <submittedName>
        <fullName evidence="2">Uncharacterized protein</fullName>
    </submittedName>
</protein>
<evidence type="ECO:0000313" key="2">
    <source>
        <dbReference type="EMBL" id="KAL2072524.1"/>
    </source>
</evidence>